<dbReference type="InterPro" id="IPR051486">
    <property type="entry name" value="Hcy_S-methyltransferase"/>
</dbReference>
<dbReference type="AlphaFoldDB" id="B6K6T6"/>
<feature type="binding site" evidence="5">
    <location>
        <position position="289"/>
    </location>
    <ligand>
        <name>Zn(2+)</name>
        <dbReference type="ChEBI" id="CHEBI:29105"/>
    </ligand>
</feature>
<dbReference type="OMA" id="TECYEAQ"/>
<dbReference type="PANTHER" id="PTHR46015">
    <property type="entry name" value="ZGC:172121"/>
    <property type="match status" value="1"/>
</dbReference>
<dbReference type="InterPro" id="IPR003726">
    <property type="entry name" value="HCY_dom"/>
</dbReference>
<dbReference type="JaponicusDB" id="SJAG_04425"/>
<dbReference type="PROSITE" id="PS50970">
    <property type="entry name" value="HCY"/>
    <property type="match status" value="1"/>
</dbReference>
<evidence type="ECO:0000256" key="5">
    <source>
        <dbReference type="PROSITE-ProRule" id="PRU00333"/>
    </source>
</evidence>
<dbReference type="GO" id="GO:0008270">
    <property type="term" value="F:zinc ion binding"/>
    <property type="evidence" value="ECO:0007669"/>
    <property type="project" value="InterPro"/>
</dbReference>
<keyword evidence="8" id="KW-1185">Reference proteome</keyword>
<evidence type="ECO:0000256" key="2">
    <source>
        <dbReference type="ARBA" id="ARBA00022679"/>
    </source>
</evidence>
<reference evidence="7 8" key="1">
    <citation type="journal article" date="2011" name="Science">
        <title>Comparative functional genomics of the fission yeasts.</title>
        <authorList>
            <person name="Rhind N."/>
            <person name="Chen Z."/>
            <person name="Yassour M."/>
            <person name="Thompson D.A."/>
            <person name="Haas B.J."/>
            <person name="Habib N."/>
            <person name="Wapinski I."/>
            <person name="Roy S."/>
            <person name="Lin M.F."/>
            <person name="Heiman D.I."/>
            <person name="Young S.K."/>
            <person name="Furuya K."/>
            <person name="Guo Y."/>
            <person name="Pidoux A."/>
            <person name="Chen H.M."/>
            <person name="Robbertse B."/>
            <person name="Goldberg J.M."/>
            <person name="Aoki K."/>
            <person name="Bayne E.H."/>
            <person name="Berlin A.M."/>
            <person name="Desjardins C.A."/>
            <person name="Dobbs E."/>
            <person name="Dukaj L."/>
            <person name="Fan L."/>
            <person name="FitzGerald M.G."/>
            <person name="French C."/>
            <person name="Gujja S."/>
            <person name="Hansen K."/>
            <person name="Keifenheim D."/>
            <person name="Levin J.Z."/>
            <person name="Mosher R.A."/>
            <person name="Mueller C.A."/>
            <person name="Pfiffner J."/>
            <person name="Priest M."/>
            <person name="Russ C."/>
            <person name="Smialowska A."/>
            <person name="Swoboda P."/>
            <person name="Sykes S.M."/>
            <person name="Vaughn M."/>
            <person name="Vengrova S."/>
            <person name="Yoder R."/>
            <person name="Zeng Q."/>
            <person name="Allshire R."/>
            <person name="Baulcombe D."/>
            <person name="Birren B.W."/>
            <person name="Brown W."/>
            <person name="Ekwall K."/>
            <person name="Kellis M."/>
            <person name="Leatherwood J."/>
            <person name="Levin H."/>
            <person name="Margalit H."/>
            <person name="Martienssen R."/>
            <person name="Nieduszynski C.A."/>
            <person name="Spatafora J.W."/>
            <person name="Friedman N."/>
            <person name="Dalgaard J.Z."/>
            <person name="Baumann P."/>
            <person name="Niki H."/>
            <person name="Regev A."/>
            <person name="Nusbaum C."/>
        </authorList>
    </citation>
    <scope>NUCLEOTIDE SEQUENCE [LARGE SCALE GENOMIC DNA]</scope>
    <source>
        <strain evidence="8">yFS275 / FY16936</strain>
    </source>
</reference>
<dbReference type="SUPFAM" id="SSF82282">
    <property type="entry name" value="Homocysteine S-methyltransferase"/>
    <property type="match status" value="1"/>
</dbReference>
<proteinExistence type="predicted"/>
<name>B6K6T6_SCHJY</name>
<dbReference type="GO" id="GO:0009086">
    <property type="term" value="P:methionine biosynthetic process"/>
    <property type="evidence" value="ECO:0000318"/>
    <property type="project" value="GO_Central"/>
</dbReference>
<dbReference type="GeneID" id="7050242"/>
<dbReference type="GO" id="GO:0008898">
    <property type="term" value="F:S-adenosylmethionine-homocysteine S-methyltransferase activity"/>
    <property type="evidence" value="ECO:0000318"/>
    <property type="project" value="GO_Central"/>
</dbReference>
<evidence type="ECO:0000256" key="4">
    <source>
        <dbReference type="ARBA" id="ARBA00022833"/>
    </source>
</evidence>
<accession>B6K6T6</accession>
<feature type="binding site" evidence="5">
    <location>
        <position position="288"/>
    </location>
    <ligand>
        <name>Zn(2+)</name>
        <dbReference type="ChEBI" id="CHEBI:29105"/>
    </ligand>
</feature>
<keyword evidence="3 5" id="KW-0479">Metal-binding</keyword>
<dbReference type="STRING" id="402676.B6K6T6"/>
<comment type="cofactor">
    <cofactor evidence="5">
        <name>Zn(2+)</name>
        <dbReference type="ChEBI" id="CHEBI:29105"/>
    </cofactor>
</comment>
<dbReference type="EMBL" id="KE651167">
    <property type="protein sequence ID" value="EEB09240.1"/>
    <property type="molecule type" value="Genomic_DNA"/>
</dbReference>
<dbReference type="InterPro" id="IPR036589">
    <property type="entry name" value="HCY_dom_sf"/>
</dbReference>
<dbReference type="VEuPathDB" id="FungiDB:SJAG_04425"/>
<dbReference type="GO" id="GO:0033528">
    <property type="term" value="P:S-methylmethionine cycle"/>
    <property type="evidence" value="ECO:0000318"/>
    <property type="project" value="GO_Central"/>
</dbReference>
<evidence type="ECO:0000256" key="3">
    <source>
        <dbReference type="ARBA" id="ARBA00022723"/>
    </source>
</evidence>
<dbReference type="eggNOG" id="KOG1579">
    <property type="taxonomic scope" value="Eukaryota"/>
</dbReference>
<organism evidence="7 8">
    <name type="scientific">Schizosaccharomyces japonicus (strain yFS275 / FY16936)</name>
    <name type="common">Fission yeast</name>
    <dbReference type="NCBI Taxonomy" id="402676"/>
    <lineage>
        <taxon>Eukaryota</taxon>
        <taxon>Fungi</taxon>
        <taxon>Dikarya</taxon>
        <taxon>Ascomycota</taxon>
        <taxon>Taphrinomycotina</taxon>
        <taxon>Schizosaccharomycetes</taxon>
        <taxon>Schizosaccharomycetales</taxon>
        <taxon>Schizosaccharomycetaceae</taxon>
        <taxon>Schizosaccharomyces</taxon>
    </lineage>
</organism>
<dbReference type="Pfam" id="PF02574">
    <property type="entry name" value="S-methyl_trans"/>
    <property type="match status" value="1"/>
</dbReference>
<protein>
    <submittedName>
        <fullName evidence="7">Homocysteine methyltransferase</fullName>
    </submittedName>
</protein>
<keyword evidence="1 5" id="KW-0489">Methyltransferase</keyword>
<evidence type="ECO:0000313" key="7">
    <source>
        <dbReference type="EMBL" id="EEB09240.1"/>
    </source>
</evidence>
<dbReference type="OrthoDB" id="277439at2759"/>
<dbReference type="PANTHER" id="PTHR46015:SF1">
    <property type="entry name" value="HOMOCYSTEINE S-METHYLTRANSFERASE-LIKE ISOFORM 1"/>
    <property type="match status" value="1"/>
</dbReference>
<sequence>MLVLDGGSTSILPKLPNDILKSKLWTSEALVRFPDQVREQHTEFLGPCNVISTYTYQLDESIYDEAEENAPLDVVYSRGMELPLQAKQQSAQANRFVAISLGSYAATVPGAMEYNMVYDEEDFDKLYNFHKRRLERMQRSNPKAFASIDFLAFESLPHVVEASAVLKLIDDMKGYGKRCWITFTCPSVEAIDRVDGILESVMKGPLTYLWGTGVNCCHISLLPQIANVLEKHISPHPTLHAVLYPDGRGLWNAHPYSPNGIAPTPREWAQAVAPYVRLNDGKLLLGGCCETTVEHLQILRDLITSETAKSSQKL</sequence>
<evidence type="ECO:0000256" key="1">
    <source>
        <dbReference type="ARBA" id="ARBA00022603"/>
    </source>
</evidence>
<keyword evidence="4 5" id="KW-0862">Zinc</keyword>
<gene>
    <name evidence="7" type="ORF">SJAG_04425</name>
</gene>
<dbReference type="Gene3D" id="3.20.20.330">
    <property type="entry name" value="Homocysteine-binding-like domain"/>
    <property type="match status" value="1"/>
</dbReference>
<dbReference type="Proteomes" id="UP000001744">
    <property type="component" value="Unassembled WGS sequence"/>
</dbReference>
<dbReference type="RefSeq" id="XP_002175533.1">
    <property type="nucleotide sequence ID" value="XM_002175497.2"/>
</dbReference>
<feature type="domain" description="Hcy-binding" evidence="6">
    <location>
        <begin position="1"/>
        <end position="303"/>
    </location>
</feature>
<feature type="binding site" evidence="5">
    <location>
        <position position="216"/>
    </location>
    <ligand>
        <name>Zn(2+)</name>
        <dbReference type="ChEBI" id="CHEBI:29105"/>
    </ligand>
</feature>
<keyword evidence="2 5" id="KW-0808">Transferase</keyword>
<evidence type="ECO:0000313" key="8">
    <source>
        <dbReference type="Proteomes" id="UP000001744"/>
    </source>
</evidence>
<dbReference type="HOGENOM" id="CLU_886126_0_0_1"/>
<dbReference type="GO" id="GO:0032259">
    <property type="term" value="P:methylation"/>
    <property type="evidence" value="ECO:0007669"/>
    <property type="project" value="UniProtKB-KW"/>
</dbReference>
<evidence type="ECO:0000259" key="6">
    <source>
        <dbReference type="PROSITE" id="PS50970"/>
    </source>
</evidence>